<feature type="compositionally biased region" description="Basic and acidic residues" evidence="1">
    <location>
        <begin position="18"/>
        <end position="27"/>
    </location>
</feature>
<gene>
    <name evidence="2" type="ORF">Tci_928010</name>
</gene>
<comment type="caution">
    <text evidence="2">The sequence shown here is derived from an EMBL/GenBank/DDBJ whole genome shotgun (WGS) entry which is preliminary data.</text>
</comment>
<proteinExistence type="predicted"/>
<organism evidence="2">
    <name type="scientific">Tanacetum cinerariifolium</name>
    <name type="common">Dalmatian daisy</name>
    <name type="synonym">Chrysanthemum cinerariifolium</name>
    <dbReference type="NCBI Taxonomy" id="118510"/>
    <lineage>
        <taxon>Eukaryota</taxon>
        <taxon>Viridiplantae</taxon>
        <taxon>Streptophyta</taxon>
        <taxon>Embryophyta</taxon>
        <taxon>Tracheophyta</taxon>
        <taxon>Spermatophyta</taxon>
        <taxon>Magnoliopsida</taxon>
        <taxon>eudicotyledons</taxon>
        <taxon>Gunneridae</taxon>
        <taxon>Pentapetalae</taxon>
        <taxon>asterids</taxon>
        <taxon>campanulids</taxon>
        <taxon>Asterales</taxon>
        <taxon>Asteraceae</taxon>
        <taxon>Asteroideae</taxon>
        <taxon>Anthemideae</taxon>
        <taxon>Anthemidinae</taxon>
        <taxon>Tanacetum</taxon>
    </lineage>
</organism>
<feature type="compositionally biased region" description="Gly residues" evidence="1">
    <location>
        <begin position="1"/>
        <end position="12"/>
    </location>
</feature>
<sequence length="84" mass="9347">RQGGLVHCGGAGHHAHHRPDFGHRRDGHQLGFVPGTAAYSGRPVRVSAARYSGHEFEHSGWLRGVAGFRYHAQRRLHRGHSLRV</sequence>
<feature type="non-terminal residue" evidence="2">
    <location>
        <position position="1"/>
    </location>
</feature>
<dbReference type="EMBL" id="BKCJ011824737">
    <property type="protein sequence ID" value="GFD56041.1"/>
    <property type="molecule type" value="Genomic_DNA"/>
</dbReference>
<evidence type="ECO:0000313" key="2">
    <source>
        <dbReference type="EMBL" id="GFD56041.1"/>
    </source>
</evidence>
<accession>A0A699XGP8</accession>
<dbReference type="AlphaFoldDB" id="A0A699XGP8"/>
<feature type="region of interest" description="Disordered" evidence="1">
    <location>
        <begin position="1"/>
        <end position="27"/>
    </location>
</feature>
<reference evidence="2" key="1">
    <citation type="journal article" date="2019" name="Sci. Rep.">
        <title>Draft genome of Tanacetum cinerariifolium, the natural source of mosquito coil.</title>
        <authorList>
            <person name="Yamashiro T."/>
            <person name="Shiraishi A."/>
            <person name="Satake H."/>
            <person name="Nakayama K."/>
        </authorList>
    </citation>
    <scope>NUCLEOTIDE SEQUENCE</scope>
</reference>
<protein>
    <submittedName>
        <fullName evidence="2">Uncharacterized protein</fullName>
    </submittedName>
</protein>
<evidence type="ECO:0000256" key="1">
    <source>
        <dbReference type="SAM" id="MobiDB-lite"/>
    </source>
</evidence>
<name>A0A699XGP8_TANCI</name>